<dbReference type="EMBL" id="VFLP01000031">
    <property type="protein sequence ID" value="TRX93071.1"/>
    <property type="molecule type" value="Genomic_DNA"/>
</dbReference>
<comment type="caution">
    <text evidence="2">The sequence shown here is derived from an EMBL/GenBank/DDBJ whole genome shotgun (WGS) entry which is preliminary data.</text>
</comment>
<accession>A0A553HYN5</accession>
<dbReference type="InterPro" id="IPR010733">
    <property type="entry name" value="DUF1308"/>
</dbReference>
<dbReference type="AlphaFoldDB" id="A0A553HYN5"/>
<name>A0A553HYN5_9PEZI</name>
<evidence type="ECO:0000259" key="1">
    <source>
        <dbReference type="Pfam" id="PF07000"/>
    </source>
</evidence>
<evidence type="ECO:0000313" key="3">
    <source>
        <dbReference type="Proteomes" id="UP000319160"/>
    </source>
</evidence>
<keyword evidence="3" id="KW-1185">Reference proteome</keyword>
<dbReference type="Pfam" id="PF07000">
    <property type="entry name" value="DUF1308"/>
    <property type="match status" value="1"/>
</dbReference>
<reference evidence="3" key="1">
    <citation type="submission" date="2019-06" db="EMBL/GenBank/DDBJ databases">
        <title>Draft genome sequence of the griseofulvin-producing fungus Xylaria cubensis strain G536.</title>
        <authorList>
            <person name="Mead M.E."/>
            <person name="Raja H.A."/>
            <person name="Steenwyk J.L."/>
            <person name="Knowles S.L."/>
            <person name="Oberlies N.H."/>
            <person name="Rokas A."/>
        </authorList>
    </citation>
    <scope>NUCLEOTIDE SEQUENCE [LARGE SCALE GENOMIC DNA]</scope>
    <source>
        <strain evidence="3">G536</strain>
    </source>
</reference>
<sequence>MTIDTVHSSNSDHGEPAPIGLDAGDVLLKANKLQAELEQFAEHLADVYKGYFQEFPQHMHVSFYHDVLSEVEVLTKDIGSEDPLAAHRISSSNFPYLQAVWDTAKNSKNIVKLRHPVFSGPFKRRILAPGIRVKDIMSQGGSEPKRNQNGRSARIDVICDGGLTWYKVSTITNRRLLFDLAKEAVYCGESDDSESDNCAAHDFSDIPLAKLARTLKTIAEGHQIRNISPTLGLVLPRIFEGEHAEIDDIIKFCRDMGVKVVCGNAMTPPLPLSKDLLHEMVPSPSRSITAELNIDTSVLVALTSDISHFQVTKQPWFGQSQKDHIDLEANDPLIPKLCSLLSHHVLVCTREAARSLARIVHTMGTAGENTRAHLLLTPDDSLTHEQRIDKLRALSIHGDSIPSHLQLPIQVVDFETKSNENGCRENLDTPYHEALEVLAQPGRSVFYSGWIKGLTTVTCNVLAVKQLEKRLEEFPTLGPSGWPSIWAFSSSRPLVGVPKGSNEERTRKHIGDCALACICGLEDFYAS</sequence>
<proteinExistence type="predicted"/>
<feature type="domain" description="DUF1308" evidence="1">
    <location>
        <begin position="292"/>
        <end position="377"/>
    </location>
</feature>
<evidence type="ECO:0000313" key="2">
    <source>
        <dbReference type="EMBL" id="TRX93071.1"/>
    </source>
</evidence>
<protein>
    <recommendedName>
        <fullName evidence="1">DUF1308 domain-containing protein</fullName>
    </recommendedName>
</protein>
<dbReference type="PANTHER" id="PTHR13379:SF0">
    <property type="entry name" value="UPF0415 PROTEIN C7ORF25"/>
    <property type="match status" value="1"/>
</dbReference>
<dbReference type="OrthoDB" id="441890at2759"/>
<gene>
    <name evidence="2" type="ORF">FHL15_005939</name>
</gene>
<dbReference type="STRING" id="2512241.A0A553HYN5"/>
<dbReference type="Proteomes" id="UP000319160">
    <property type="component" value="Unassembled WGS sequence"/>
</dbReference>
<dbReference type="PANTHER" id="PTHR13379">
    <property type="entry name" value="UNCHARACTERIZED DUF1308"/>
    <property type="match status" value="1"/>
</dbReference>
<organism evidence="2 3">
    <name type="scientific">Xylaria flabelliformis</name>
    <dbReference type="NCBI Taxonomy" id="2512241"/>
    <lineage>
        <taxon>Eukaryota</taxon>
        <taxon>Fungi</taxon>
        <taxon>Dikarya</taxon>
        <taxon>Ascomycota</taxon>
        <taxon>Pezizomycotina</taxon>
        <taxon>Sordariomycetes</taxon>
        <taxon>Xylariomycetidae</taxon>
        <taxon>Xylariales</taxon>
        <taxon>Xylariaceae</taxon>
        <taxon>Xylaria</taxon>
    </lineage>
</organism>